<accession>A0A0E9XTJ9</accession>
<protein>
    <submittedName>
        <fullName evidence="1">Uncharacterized protein</fullName>
    </submittedName>
</protein>
<sequence length="58" mass="6551">MFISDTNSVQLLTTMNILQIFKCCPGKQYVLLEAVGNANIKNESSYITFNLHKKGNKK</sequence>
<dbReference type="AlphaFoldDB" id="A0A0E9XTJ9"/>
<evidence type="ECO:0000313" key="1">
    <source>
        <dbReference type="EMBL" id="JAI05985.1"/>
    </source>
</evidence>
<dbReference type="EMBL" id="GBXM01002593">
    <property type="protein sequence ID" value="JAI05985.1"/>
    <property type="molecule type" value="Transcribed_RNA"/>
</dbReference>
<reference evidence="1" key="1">
    <citation type="submission" date="2014-11" db="EMBL/GenBank/DDBJ databases">
        <authorList>
            <person name="Amaro Gonzalez C."/>
        </authorList>
    </citation>
    <scope>NUCLEOTIDE SEQUENCE</scope>
</reference>
<organism evidence="1">
    <name type="scientific">Anguilla anguilla</name>
    <name type="common">European freshwater eel</name>
    <name type="synonym">Muraena anguilla</name>
    <dbReference type="NCBI Taxonomy" id="7936"/>
    <lineage>
        <taxon>Eukaryota</taxon>
        <taxon>Metazoa</taxon>
        <taxon>Chordata</taxon>
        <taxon>Craniata</taxon>
        <taxon>Vertebrata</taxon>
        <taxon>Euteleostomi</taxon>
        <taxon>Actinopterygii</taxon>
        <taxon>Neopterygii</taxon>
        <taxon>Teleostei</taxon>
        <taxon>Anguilliformes</taxon>
        <taxon>Anguillidae</taxon>
        <taxon>Anguilla</taxon>
    </lineage>
</organism>
<name>A0A0E9XTJ9_ANGAN</name>
<reference evidence="1" key="2">
    <citation type="journal article" date="2015" name="Fish Shellfish Immunol.">
        <title>Early steps in the European eel (Anguilla anguilla)-Vibrio vulnificus interaction in the gills: Role of the RtxA13 toxin.</title>
        <authorList>
            <person name="Callol A."/>
            <person name="Pajuelo D."/>
            <person name="Ebbesson L."/>
            <person name="Teles M."/>
            <person name="MacKenzie S."/>
            <person name="Amaro C."/>
        </authorList>
    </citation>
    <scope>NUCLEOTIDE SEQUENCE</scope>
</reference>
<proteinExistence type="predicted"/>